<accession>A0A175RRB7</accession>
<organism evidence="1 2">
    <name type="scientific">Aureimonas ureilytica</name>
    <dbReference type="NCBI Taxonomy" id="401562"/>
    <lineage>
        <taxon>Bacteria</taxon>
        <taxon>Pseudomonadati</taxon>
        <taxon>Pseudomonadota</taxon>
        <taxon>Alphaproteobacteria</taxon>
        <taxon>Hyphomicrobiales</taxon>
        <taxon>Aurantimonadaceae</taxon>
        <taxon>Aureimonas</taxon>
    </lineage>
</organism>
<dbReference type="PATRIC" id="fig|401562.4.peg.1347"/>
<comment type="caution">
    <text evidence="1">The sequence shown here is derived from an EMBL/GenBank/DDBJ whole genome shotgun (WGS) entry which is preliminary data.</text>
</comment>
<protein>
    <submittedName>
        <fullName evidence="1">Uncharacterized protein</fullName>
    </submittedName>
</protein>
<gene>
    <name evidence="1" type="ORF">NS365_08050</name>
</gene>
<keyword evidence="2" id="KW-1185">Reference proteome</keyword>
<sequence length="214" mass="23826">MINPGMGSHHFFDDKYIKTSQRAGFKKYRVVTVPKGTLLFKMTAGVAAAGDDGGVTPWWSAVKPFLDDKEGALGRFQQAKSRKMDMSAMVRLMSCVCLDWNDLDNYVQVELLDDARVFWGTFAPMPKFSQTIYTPGWGDDKNTFTGANVLARVKKMNQKEALAGFKVPNMLGEGEAWQMFIPNLREQHIKRSSVLSGHDMGVLAQALGLVDRPA</sequence>
<dbReference type="RefSeq" id="WP_058599763.1">
    <property type="nucleotide sequence ID" value="NZ_LDQA01000019.1"/>
</dbReference>
<name>A0A175RRB7_9HYPH</name>
<proteinExistence type="predicted"/>
<evidence type="ECO:0000313" key="2">
    <source>
        <dbReference type="Proteomes" id="UP000078529"/>
    </source>
</evidence>
<evidence type="ECO:0000313" key="1">
    <source>
        <dbReference type="EMBL" id="KTR06355.1"/>
    </source>
</evidence>
<dbReference type="AlphaFoldDB" id="A0A175RRB7"/>
<dbReference type="Proteomes" id="UP000078529">
    <property type="component" value="Unassembled WGS sequence"/>
</dbReference>
<reference evidence="1 2" key="1">
    <citation type="journal article" date="2016" name="Front. Microbiol.">
        <title>Genomic Resource of Rice Seed Associated Bacteria.</title>
        <authorList>
            <person name="Midha S."/>
            <person name="Bansal K."/>
            <person name="Sharma S."/>
            <person name="Kumar N."/>
            <person name="Patil P.P."/>
            <person name="Chaudhry V."/>
            <person name="Patil P.B."/>
        </authorList>
    </citation>
    <scope>NUCLEOTIDE SEQUENCE [LARGE SCALE GENOMIC DNA]</scope>
    <source>
        <strain evidence="1 2">NS365</strain>
    </source>
</reference>
<dbReference type="EMBL" id="LDQA01000019">
    <property type="protein sequence ID" value="KTR06355.1"/>
    <property type="molecule type" value="Genomic_DNA"/>
</dbReference>